<keyword evidence="2" id="KW-1185">Reference proteome</keyword>
<sequence length="210" mass="23762">MRRKEFQLHGEQLEDVTAFLHEMSYGFLATKGAAEYPGVLPINYVYLNDALYFHGSRIGEKMNTIKLQPEVSFAIAKEYSLIPSYMSDPFYACPATVFFKSVLIHGKAIIVDELQEKCDVLNALMNKLQPEGGYEPISLEHNGYVSRVGATAIVRIDIDSMTAKFKFGQNWKQAQLESIGEQLALRGKELDRETVELMQRYCPHAGTNQE</sequence>
<name>A0ABW1V1A7_9BACL</name>
<evidence type="ECO:0000313" key="1">
    <source>
        <dbReference type="EMBL" id="MFC6331621.1"/>
    </source>
</evidence>
<dbReference type="PANTHER" id="PTHR34071:SF2">
    <property type="entry name" value="FLAVIN-NUCLEOTIDE-BINDING PROTEIN"/>
    <property type="match status" value="1"/>
</dbReference>
<comment type="caution">
    <text evidence="1">The sequence shown here is derived from an EMBL/GenBank/DDBJ whole genome shotgun (WGS) entry which is preliminary data.</text>
</comment>
<dbReference type="SUPFAM" id="SSF50475">
    <property type="entry name" value="FMN-binding split barrel"/>
    <property type="match status" value="1"/>
</dbReference>
<proteinExistence type="predicted"/>
<dbReference type="InterPro" id="IPR012349">
    <property type="entry name" value="Split_barrel_FMN-bd"/>
</dbReference>
<dbReference type="EMBL" id="JBHSTE010000001">
    <property type="protein sequence ID" value="MFC6331621.1"/>
    <property type="molecule type" value="Genomic_DNA"/>
</dbReference>
<organism evidence="1 2">
    <name type="scientific">Paenibacillus septentrionalis</name>
    <dbReference type="NCBI Taxonomy" id="429342"/>
    <lineage>
        <taxon>Bacteria</taxon>
        <taxon>Bacillati</taxon>
        <taxon>Bacillota</taxon>
        <taxon>Bacilli</taxon>
        <taxon>Bacillales</taxon>
        <taxon>Paenibacillaceae</taxon>
        <taxon>Paenibacillus</taxon>
    </lineage>
</organism>
<dbReference type="Gene3D" id="2.30.110.10">
    <property type="entry name" value="Electron Transport, Fmn-binding Protein, Chain A"/>
    <property type="match status" value="1"/>
</dbReference>
<evidence type="ECO:0000313" key="2">
    <source>
        <dbReference type="Proteomes" id="UP001596233"/>
    </source>
</evidence>
<gene>
    <name evidence="1" type="ORF">ACFP56_03230</name>
</gene>
<dbReference type="PANTHER" id="PTHR34071">
    <property type="entry name" value="5-NITROIMIDAZOLE ANTIBIOTICS RESISTANCE PROTEIN, NIMA-FAMILY-RELATED PROTEIN-RELATED"/>
    <property type="match status" value="1"/>
</dbReference>
<protein>
    <submittedName>
        <fullName evidence="1">Pyridoxamine 5'-phosphate oxidase family protein</fullName>
    </submittedName>
</protein>
<dbReference type="RefSeq" id="WP_379231053.1">
    <property type="nucleotide sequence ID" value="NZ_JBHSTE010000001.1"/>
</dbReference>
<dbReference type="InterPro" id="IPR024747">
    <property type="entry name" value="Pyridox_Oxase-rel"/>
</dbReference>
<accession>A0ABW1V1A7</accession>
<dbReference type="Proteomes" id="UP001596233">
    <property type="component" value="Unassembled WGS sequence"/>
</dbReference>
<dbReference type="Pfam" id="PF12900">
    <property type="entry name" value="Pyridox_ox_2"/>
    <property type="match status" value="1"/>
</dbReference>
<reference evidence="2" key="1">
    <citation type="journal article" date="2019" name="Int. J. Syst. Evol. Microbiol.">
        <title>The Global Catalogue of Microorganisms (GCM) 10K type strain sequencing project: providing services to taxonomists for standard genome sequencing and annotation.</title>
        <authorList>
            <consortium name="The Broad Institute Genomics Platform"/>
            <consortium name="The Broad Institute Genome Sequencing Center for Infectious Disease"/>
            <person name="Wu L."/>
            <person name="Ma J."/>
        </authorList>
    </citation>
    <scope>NUCLEOTIDE SEQUENCE [LARGE SCALE GENOMIC DNA]</scope>
    <source>
        <strain evidence="2">PCU 280</strain>
    </source>
</reference>